<dbReference type="InterPro" id="IPR016160">
    <property type="entry name" value="Ald_DH_CS_CYS"/>
</dbReference>
<evidence type="ECO:0000256" key="6">
    <source>
        <dbReference type="ARBA" id="ARBA00048142"/>
    </source>
</evidence>
<keyword evidence="3 8" id="KW-0560">Oxidoreductase</keyword>
<keyword evidence="4 9" id="KW-0520">NAD</keyword>
<evidence type="ECO:0000256" key="1">
    <source>
        <dbReference type="ARBA" id="ARBA00004786"/>
    </source>
</evidence>
<dbReference type="GO" id="GO:0005759">
    <property type="term" value="C:mitochondrial matrix"/>
    <property type="evidence" value="ECO:0007669"/>
    <property type="project" value="TreeGrafter"/>
</dbReference>
<evidence type="ECO:0000256" key="3">
    <source>
        <dbReference type="ARBA" id="ARBA00023002"/>
    </source>
</evidence>
<keyword evidence="5 9" id="KW-0642">Proline metabolism</keyword>
<comment type="catalytic activity">
    <reaction evidence="6 9">
        <text>L-glutamate 5-semialdehyde + NAD(+) + H2O = L-glutamate + NADH + 2 H(+)</text>
        <dbReference type="Rhea" id="RHEA:30235"/>
        <dbReference type="ChEBI" id="CHEBI:15377"/>
        <dbReference type="ChEBI" id="CHEBI:15378"/>
        <dbReference type="ChEBI" id="CHEBI:29985"/>
        <dbReference type="ChEBI" id="CHEBI:57540"/>
        <dbReference type="ChEBI" id="CHEBI:57945"/>
        <dbReference type="ChEBI" id="CHEBI:58066"/>
        <dbReference type="EC" id="1.2.1.88"/>
    </reaction>
</comment>
<evidence type="ECO:0000256" key="9">
    <source>
        <dbReference type="RuleBase" id="RU366016"/>
    </source>
</evidence>
<dbReference type="FunFam" id="3.40.605.10:FF:000006">
    <property type="entry name" value="1-pyrroline-5-carboxylate dehydrogenase"/>
    <property type="match status" value="1"/>
</dbReference>
<evidence type="ECO:0000256" key="4">
    <source>
        <dbReference type="ARBA" id="ARBA00023027"/>
    </source>
</evidence>
<evidence type="ECO:0000313" key="12">
    <source>
        <dbReference type="EMBL" id="KPM07796.1"/>
    </source>
</evidence>
<evidence type="ECO:0000256" key="5">
    <source>
        <dbReference type="ARBA" id="ARBA00023062"/>
    </source>
</evidence>
<dbReference type="EMBL" id="JXLN01011899">
    <property type="protein sequence ID" value="KPM07796.1"/>
    <property type="molecule type" value="Genomic_DNA"/>
</dbReference>
<comment type="caution">
    <text evidence="12">The sequence shown here is derived from an EMBL/GenBank/DDBJ whole genome shotgun (WGS) entry which is preliminary data.</text>
</comment>
<dbReference type="InterPro" id="IPR029510">
    <property type="entry name" value="Ald_DH_CS_GLU"/>
</dbReference>
<dbReference type="EC" id="1.2.1.88" evidence="9"/>
<evidence type="ECO:0000259" key="11">
    <source>
        <dbReference type="Pfam" id="PF00171"/>
    </source>
</evidence>
<dbReference type="InterPro" id="IPR016163">
    <property type="entry name" value="Ald_DH_C"/>
</dbReference>
<dbReference type="GO" id="GO:0003842">
    <property type="term" value="F:L-glutamate gamma-semialdehyde dehydrogenase activity"/>
    <property type="evidence" value="ECO:0007669"/>
    <property type="project" value="UniProtKB-UniRule"/>
</dbReference>
<dbReference type="SUPFAM" id="SSF53720">
    <property type="entry name" value="ALDH-like"/>
    <property type="match status" value="1"/>
</dbReference>
<dbReference type="PROSITE" id="PS00070">
    <property type="entry name" value="ALDEHYDE_DEHYDR_CYS"/>
    <property type="match status" value="1"/>
</dbReference>
<comment type="similarity">
    <text evidence="2 8">Belongs to the aldehyde dehydrogenase family.</text>
</comment>
<reference evidence="12 13" key="1">
    <citation type="journal article" date="2015" name="Parasit. Vectors">
        <title>Draft genome of the scabies mite.</title>
        <authorList>
            <person name="Rider S.D.Jr."/>
            <person name="Morgan M.S."/>
            <person name="Arlian L.G."/>
        </authorList>
    </citation>
    <scope>NUCLEOTIDE SEQUENCE [LARGE SCALE GENOMIC DNA]</scope>
    <source>
        <strain evidence="12">Arlian Lab</strain>
    </source>
</reference>
<proteinExistence type="inferred from homology"/>
<dbReference type="UniPathway" id="UPA00261">
    <property type="reaction ID" value="UER00374"/>
</dbReference>
<dbReference type="FunFam" id="3.40.309.10:FF:000005">
    <property type="entry name" value="1-pyrroline-5-carboxylate dehydrogenase 1"/>
    <property type="match status" value="1"/>
</dbReference>
<evidence type="ECO:0000256" key="2">
    <source>
        <dbReference type="ARBA" id="ARBA00009986"/>
    </source>
</evidence>
<evidence type="ECO:0000256" key="7">
    <source>
        <dbReference type="PROSITE-ProRule" id="PRU10007"/>
    </source>
</evidence>
<accession>A0A132A9X4</accession>
<dbReference type="InterPro" id="IPR050485">
    <property type="entry name" value="Proline_metab_enzyme"/>
</dbReference>
<comment type="pathway">
    <text evidence="1 9">Amino-acid degradation; L-proline degradation into L-glutamate; L-glutamate from L-proline: step 2/2.</text>
</comment>
<dbReference type="VEuPathDB" id="VectorBase:SSCA006326"/>
<dbReference type="NCBIfam" id="TIGR01236">
    <property type="entry name" value="D1pyr5carbox1"/>
    <property type="match status" value="1"/>
</dbReference>
<dbReference type="InterPro" id="IPR005931">
    <property type="entry name" value="P5CDH/ALDH4A1"/>
</dbReference>
<dbReference type="Proteomes" id="UP000616769">
    <property type="component" value="Unassembled WGS sequence"/>
</dbReference>
<feature type="active site" evidence="7">
    <location>
        <position position="355"/>
    </location>
</feature>
<evidence type="ECO:0000256" key="10">
    <source>
        <dbReference type="RuleBase" id="RU366030"/>
    </source>
</evidence>
<dbReference type="InterPro" id="IPR015590">
    <property type="entry name" value="Aldehyde_DH_dom"/>
</dbReference>
<dbReference type="InterPro" id="IPR016161">
    <property type="entry name" value="Ald_DH/histidinol_DH"/>
</dbReference>
<protein>
    <recommendedName>
        <fullName evidence="9 10">Multifunctional fusion protein</fullName>
    </recommendedName>
    <domain>
        <recommendedName>
            <fullName evidence="10">Delta-1-pyrroline-5-carboxylate dehydrogenase</fullName>
            <shortName evidence="10">P5C dehydrogenase</shortName>
        </recommendedName>
        <alternativeName>
            <fullName evidence="9">L-glutamate gamma-semialdehyde dehydrogenase</fullName>
        </alternativeName>
    </domain>
    <domain>
        <recommendedName>
            <fullName evidence="9">L-glutamate gamma-semialdehyde dehydrogenase</fullName>
            <ecNumber evidence="9">1.2.1.88</ecNumber>
        </recommendedName>
    </domain>
</protein>
<dbReference type="PANTHER" id="PTHR42862:SF1">
    <property type="entry name" value="DELTA-1-PYRROLINE-5-CARBOXYLATE DEHYDROGENASE 2, ISOFORM A-RELATED"/>
    <property type="match status" value="1"/>
</dbReference>
<dbReference type="GO" id="GO:0010133">
    <property type="term" value="P:L-proline catabolic process to L-glutamate"/>
    <property type="evidence" value="ECO:0007669"/>
    <property type="project" value="UniProtKB-UniRule"/>
</dbReference>
<dbReference type="Gene3D" id="3.40.309.10">
    <property type="entry name" value="Aldehyde Dehydrogenase, Chain A, domain 2"/>
    <property type="match status" value="1"/>
</dbReference>
<dbReference type="Gene3D" id="3.40.605.10">
    <property type="entry name" value="Aldehyde Dehydrogenase, Chain A, domain 1"/>
    <property type="match status" value="1"/>
</dbReference>
<evidence type="ECO:0000256" key="8">
    <source>
        <dbReference type="RuleBase" id="RU003345"/>
    </source>
</evidence>
<name>A0A132A9X4_SARSC</name>
<dbReference type="Pfam" id="PF00171">
    <property type="entry name" value="Aldedh"/>
    <property type="match status" value="1"/>
</dbReference>
<dbReference type="AlphaFoldDB" id="A0A132A9X4"/>
<dbReference type="InterPro" id="IPR016162">
    <property type="entry name" value="Ald_DH_N"/>
</dbReference>
<organism evidence="12 13">
    <name type="scientific">Sarcoptes scabiei</name>
    <name type="common">Itch mite</name>
    <name type="synonym">Acarus scabiei</name>
    <dbReference type="NCBI Taxonomy" id="52283"/>
    <lineage>
        <taxon>Eukaryota</taxon>
        <taxon>Metazoa</taxon>
        <taxon>Ecdysozoa</taxon>
        <taxon>Arthropoda</taxon>
        <taxon>Chelicerata</taxon>
        <taxon>Arachnida</taxon>
        <taxon>Acari</taxon>
        <taxon>Acariformes</taxon>
        <taxon>Sarcoptiformes</taxon>
        <taxon>Astigmata</taxon>
        <taxon>Psoroptidia</taxon>
        <taxon>Sarcoptoidea</taxon>
        <taxon>Sarcoptidae</taxon>
        <taxon>Sarcoptinae</taxon>
        <taxon>Sarcoptes</taxon>
    </lineage>
</organism>
<dbReference type="OrthoDB" id="5322683at2759"/>
<evidence type="ECO:0000313" key="13">
    <source>
        <dbReference type="Proteomes" id="UP000616769"/>
    </source>
</evidence>
<sequence>MFLNYLRKFSPYSFSSLSSQIKFKILKLSRCTNVNQHRPDRFYNASRRFLSISSSSLSTPIFSRPVIDSFTVANEPLLSYEDNSNEKVALEARLRYYLDNVIEIPIVIGGKEYFTDKIETQVSPFNHSQIVARCHLATPELAREAIKTSLAKSKEWKNTDINYRIRCLLKAADLASGKYRQDLNATTMLGQGKTIAQAEIDSAAELTDFFRFNAYYLQEIYRYHPIDPSRQINNSFRLRDLEGFVAAISPFNFTAIAANLCSAPALVGNAVVWKPSPNALLSNWVVFKVLKEAGFAEEAISFLPSTPKTFSENVISSPDLAAVNFTGSVATFRIIWKTVAQNLDNNKTFPRLIGECGGKDFHLIHSSADLETAAAQTIRAAFEYSGQKCSACSRLYVAKSIFPEFQNRLLQIGSKLKLGSPLEKDTYLSAVINEAAFKRNASYLDFARQDSQHQILLGGNYDNSKGYFIDPSIVLTTNPRSKLMVEEIFGPILSVFIFDDKEIDQTLELIDQSTGYGLTGAVFATDREFLRKALEKLKYSAGNFYINDKCTGAIVAQQPFGGARLSGTNDKAGAPQYLLRWLSPQNIKETFVPLREWK</sequence>
<feature type="domain" description="Aldehyde dehydrogenase" evidence="11">
    <location>
        <begin position="121"/>
        <end position="584"/>
    </location>
</feature>
<dbReference type="PANTHER" id="PTHR42862">
    <property type="entry name" value="DELTA-1-PYRROLINE-5-CARBOXYLATE DEHYDROGENASE 1, ISOFORM A-RELATED"/>
    <property type="match status" value="1"/>
</dbReference>
<gene>
    <name evidence="12" type="ORF">QR98_0063020</name>
</gene>
<dbReference type="PROSITE" id="PS00687">
    <property type="entry name" value="ALDEHYDE_DEHYDR_GLU"/>
    <property type="match status" value="1"/>
</dbReference>